<feature type="domain" description="Cas10/Cmr2 second palm" evidence="4">
    <location>
        <begin position="270"/>
        <end position="349"/>
    </location>
</feature>
<keyword evidence="1" id="KW-0547">Nucleotide-binding</keyword>
<keyword evidence="2" id="KW-0051">Antiviral defense</keyword>
<evidence type="ECO:0000256" key="2">
    <source>
        <dbReference type="ARBA" id="ARBA00023118"/>
    </source>
</evidence>
<name>A0ABW2TUY7_9PSEU</name>
<dbReference type="InterPro" id="IPR043128">
    <property type="entry name" value="Rev_trsase/Diguanyl_cyclase"/>
</dbReference>
<gene>
    <name evidence="5" type="ORF">ACFQV2_31605</name>
</gene>
<evidence type="ECO:0000256" key="3">
    <source>
        <dbReference type="SAM" id="MobiDB-lite"/>
    </source>
</evidence>
<evidence type="ECO:0000259" key="4">
    <source>
        <dbReference type="Pfam" id="PF22335"/>
    </source>
</evidence>
<dbReference type="Pfam" id="PF22335">
    <property type="entry name" value="Cas10-Cmr2_palm2"/>
    <property type="match status" value="1"/>
</dbReference>
<dbReference type="Proteomes" id="UP001596512">
    <property type="component" value="Unassembled WGS sequence"/>
</dbReference>
<dbReference type="Gene3D" id="3.30.70.270">
    <property type="match status" value="1"/>
</dbReference>
<dbReference type="InterPro" id="IPR054767">
    <property type="entry name" value="Cas10-Cmr2_palm2"/>
</dbReference>
<evidence type="ECO:0000313" key="5">
    <source>
        <dbReference type="EMBL" id="MFC7617296.1"/>
    </source>
</evidence>
<accession>A0ABW2TUY7</accession>
<keyword evidence="6" id="KW-1185">Reference proteome</keyword>
<proteinExistence type="predicted"/>
<organism evidence="5 6">
    <name type="scientific">Actinokineospora soli</name>
    <dbReference type="NCBI Taxonomy" id="1048753"/>
    <lineage>
        <taxon>Bacteria</taxon>
        <taxon>Bacillati</taxon>
        <taxon>Actinomycetota</taxon>
        <taxon>Actinomycetes</taxon>
        <taxon>Pseudonocardiales</taxon>
        <taxon>Pseudonocardiaceae</taxon>
        <taxon>Actinokineospora</taxon>
    </lineage>
</organism>
<feature type="compositionally biased region" description="Basic residues" evidence="3">
    <location>
        <begin position="215"/>
        <end position="233"/>
    </location>
</feature>
<reference evidence="6" key="1">
    <citation type="journal article" date="2019" name="Int. J. Syst. Evol. Microbiol.">
        <title>The Global Catalogue of Microorganisms (GCM) 10K type strain sequencing project: providing services to taxonomists for standard genome sequencing and annotation.</title>
        <authorList>
            <consortium name="The Broad Institute Genomics Platform"/>
            <consortium name="The Broad Institute Genome Sequencing Center for Infectious Disease"/>
            <person name="Wu L."/>
            <person name="Ma J."/>
        </authorList>
    </citation>
    <scope>NUCLEOTIDE SEQUENCE [LARGE SCALE GENOMIC DNA]</scope>
    <source>
        <strain evidence="6">JCM 17695</strain>
    </source>
</reference>
<dbReference type="EMBL" id="JBHTEY010000004">
    <property type="protein sequence ID" value="MFC7617296.1"/>
    <property type="molecule type" value="Genomic_DNA"/>
</dbReference>
<evidence type="ECO:0000256" key="1">
    <source>
        <dbReference type="ARBA" id="ARBA00022741"/>
    </source>
</evidence>
<protein>
    <recommendedName>
        <fullName evidence="4">Cas10/Cmr2 second palm domain-containing protein</fullName>
    </recommendedName>
</protein>
<feature type="region of interest" description="Disordered" evidence="3">
    <location>
        <begin position="202"/>
        <end position="234"/>
    </location>
</feature>
<comment type="caution">
    <text evidence="5">The sequence shown here is derived from an EMBL/GenBank/DDBJ whole genome shotgun (WGS) entry which is preliminary data.</text>
</comment>
<sequence>MSARFLDVAVVGVQSWLTRTSNLQGRRGASTLIREATDPARVMADIPGLGEIAAVNTDAGQVDGVVALRLLADGDADAERAEWAVAEHLRARLPAASLRAVHLRGDSYAAARAADTVLAQREWVPMVPEWPAGKPCDWCRTWTASQMVKTADEHIGLCRDCLARRVAAGSTVSTRAGRAPGTERDLLARLDTAARVPNDFTELAELGPPGEHTRGHPARRRQRHRPLRHRRPHPLPGFPVAATISEATWSALLAAIAAITPAHATVLPMVAHFVGGDDVLVSVPAHQVWRFLAALLPAFAEHTTTDRRLRKVTAPTLSAGVVVHHRAEPLSTVADLAWRLLTAAKQDHRGQHAAIGWQSVTHDGTDRITRPSLPVADLAARWPDLARLAALPGSARARLGELCLAERRGAAPHRLDAHAERLGIGETTAPFRGHGGIALDDALALTRWWT</sequence>
<evidence type="ECO:0000313" key="6">
    <source>
        <dbReference type="Proteomes" id="UP001596512"/>
    </source>
</evidence>